<dbReference type="Proteomes" id="UP000194153">
    <property type="component" value="Unassembled WGS sequence"/>
</dbReference>
<dbReference type="EMBL" id="BDQG01000001">
    <property type="protein sequence ID" value="GAW67762.1"/>
    <property type="molecule type" value="Genomic_DNA"/>
</dbReference>
<feature type="domain" description="Lnb N-terminal periplasmic" evidence="2">
    <location>
        <begin position="145"/>
        <end position="309"/>
    </location>
</feature>
<feature type="domain" description="DUF7843" evidence="4">
    <location>
        <begin position="54"/>
        <end position="128"/>
    </location>
</feature>
<feature type="domain" description="DUF7840" evidence="3">
    <location>
        <begin position="420"/>
        <end position="643"/>
    </location>
</feature>
<feature type="chain" id="PRO_5047520605" evidence="1">
    <location>
        <begin position="37"/>
        <end position="644"/>
    </location>
</feature>
<dbReference type="Pfam" id="PF13387">
    <property type="entry name" value="Lnb_N"/>
    <property type="match status" value="1"/>
</dbReference>
<dbReference type="Pfam" id="PF25222">
    <property type="entry name" value="DUF7840"/>
    <property type="match status" value="1"/>
</dbReference>
<accession>A0ABQ0MKZ8</accession>
<evidence type="ECO:0000259" key="4">
    <source>
        <dbReference type="Pfam" id="PF25225"/>
    </source>
</evidence>
<gene>
    <name evidence="5" type="ORF">GPEL0_01f3773</name>
</gene>
<name>A0ABQ0MKZ8_9BACT</name>
<comment type="caution">
    <text evidence="5">The sequence shown here is derived from an EMBL/GenBank/DDBJ whole genome shotgun (WGS) entry which is preliminary data.</text>
</comment>
<sequence>MPPDFLSRKQVHSMAITRSAVFATLWLLLLVSPAAAAPPSQPDLLIARARSMGLASERNWHILLHYKKTYGGGFRSRISDPNFFLSPQGRENPEAELEATIAGFFLPRTGDGEHPICRFPARLQWLKDRLGISPGDLPETACTEQKELLQTVDARSAVLVFPVGHINSPASMFGHTLLRFDGPTKSNLISFAVNYAADANDKNGLLYAYKGLCGKYKGYYSLMPYYLKVKEYGDLEHRDMWEYRLRLSQEEVDRMLLHTLELERISSQYFFLDENCSFNLLFLIEAARPTLHLSDRTGLWVLPTDTIELARENGIVDEAVYRPSQGARIVKMASLLDAEGQKAALKLAQGKSEPSEAARAGASVQQQREVLDLAAEMVQLRYARKELEKDDFNKLYLKILAQRSRMGKGEDDLYTVAPPPPPDAGHGTVKLGAGGGVRRNEWFGELRLQPAFHDMLDPDQGYIRGAQIKFLDTALRYAPEHDRLWLKSLHLLDIASTSPRDRFFTPLSWKAAAGWDTEAMKDGGDSLIFRVNTGGGFAARSPFGGILHALGEVDLNAGRRFAGNVAAGPGVSLGALEQLTDWWKLQLKGEAFYYLLGDERVAVKGTVAQNFRLTRNDSVNLELSYQEVEGHSVREATLLWNRYF</sequence>
<keyword evidence="6" id="KW-1185">Reference proteome</keyword>
<dbReference type="Pfam" id="PF25225">
    <property type="entry name" value="DUF7843"/>
    <property type="match status" value="1"/>
</dbReference>
<protein>
    <submittedName>
        <fullName evidence="5">Membrane protein</fullName>
    </submittedName>
</protein>
<evidence type="ECO:0000256" key="1">
    <source>
        <dbReference type="SAM" id="SignalP"/>
    </source>
</evidence>
<evidence type="ECO:0000313" key="6">
    <source>
        <dbReference type="Proteomes" id="UP000194153"/>
    </source>
</evidence>
<proteinExistence type="predicted"/>
<organism evidence="5 6">
    <name type="scientific">Geoanaerobacter pelophilus</name>
    <dbReference type="NCBI Taxonomy" id="60036"/>
    <lineage>
        <taxon>Bacteria</taxon>
        <taxon>Pseudomonadati</taxon>
        <taxon>Thermodesulfobacteriota</taxon>
        <taxon>Desulfuromonadia</taxon>
        <taxon>Geobacterales</taxon>
        <taxon>Geobacteraceae</taxon>
        <taxon>Geoanaerobacter</taxon>
    </lineage>
</organism>
<dbReference type="InterPro" id="IPR057165">
    <property type="entry name" value="DUF7843"/>
</dbReference>
<evidence type="ECO:0000313" key="5">
    <source>
        <dbReference type="EMBL" id="GAW67762.1"/>
    </source>
</evidence>
<evidence type="ECO:0000259" key="2">
    <source>
        <dbReference type="Pfam" id="PF13387"/>
    </source>
</evidence>
<feature type="signal peptide" evidence="1">
    <location>
        <begin position="1"/>
        <end position="36"/>
    </location>
</feature>
<reference evidence="6" key="1">
    <citation type="submission" date="2017-05" db="EMBL/GenBank/DDBJ databases">
        <title>Draft genome sequence of Geobacter pelophilus, a iron(III)-reducing bacteria.</title>
        <authorList>
            <person name="Aoyagi T."/>
            <person name="Koike H."/>
            <person name="Morita T."/>
            <person name="Sato Y."/>
            <person name="Habe H."/>
            <person name="Hori T."/>
        </authorList>
    </citation>
    <scope>NUCLEOTIDE SEQUENCE [LARGE SCALE GENOMIC DNA]</scope>
    <source>
        <strain evidence="6">Drf2</strain>
    </source>
</reference>
<dbReference type="InterPro" id="IPR057162">
    <property type="entry name" value="DUF7840"/>
</dbReference>
<dbReference type="InterPro" id="IPR025178">
    <property type="entry name" value="Lnb_N"/>
</dbReference>
<keyword evidence="1" id="KW-0732">Signal</keyword>
<evidence type="ECO:0000259" key="3">
    <source>
        <dbReference type="Pfam" id="PF25222"/>
    </source>
</evidence>